<name>A0A976IB87_BRELC</name>
<evidence type="ECO:0000256" key="6">
    <source>
        <dbReference type="ARBA" id="ARBA00023284"/>
    </source>
</evidence>
<evidence type="ECO:0000256" key="3">
    <source>
        <dbReference type="ARBA" id="ARBA00012723"/>
    </source>
</evidence>
<dbReference type="EMBL" id="SHOA02000220">
    <property type="protein sequence ID" value="TDH65249.1"/>
    <property type="molecule type" value="Genomic_DNA"/>
</dbReference>
<feature type="domain" description="Thioredoxin" evidence="7">
    <location>
        <begin position="1"/>
        <end position="114"/>
    </location>
</feature>
<dbReference type="GO" id="GO:0003756">
    <property type="term" value="F:protein disulfide isomerase activity"/>
    <property type="evidence" value="ECO:0007669"/>
    <property type="project" value="UniProtKB-EC"/>
</dbReference>
<dbReference type="Pfam" id="PF00085">
    <property type="entry name" value="Thioredoxin"/>
    <property type="match status" value="2"/>
</dbReference>
<keyword evidence="4" id="KW-1015">Disulfide bond</keyword>
<dbReference type="RefSeq" id="XP_067814748.1">
    <property type="nucleotide sequence ID" value="XM_067967094.1"/>
</dbReference>
<evidence type="ECO:0000256" key="4">
    <source>
        <dbReference type="ARBA" id="ARBA00023157"/>
    </source>
</evidence>
<dbReference type="Gene3D" id="3.40.30.10">
    <property type="entry name" value="Glutaredoxin"/>
    <property type="match status" value="3"/>
</dbReference>
<keyword evidence="9" id="KW-1185">Reference proteome</keyword>
<evidence type="ECO:0000256" key="1">
    <source>
        <dbReference type="ARBA" id="ARBA00001182"/>
    </source>
</evidence>
<comment type="catalytic activity">
    <reaction evidence="1">
        <text>Catalyzes the rearrangement of -S-S- bonds in proteins.</text>
        <dbReference type="EC" id="5.3.4.1"/>
    </reaction>
</comment>
<evidence type="ECO:0000313" key="9">
    <source>
        <dbReference type="Proteomes" id="UP000294530"/>
    </source>
</evidence>
<dbReference type="KEGG" id="blac:94352765"/>
<keyword evidence="5" id="KW-0413">Isomerase</keyword>
<dbReference type="PRINTS" id="PR00421">
    <property type="entry name" value="THIOREDOXIN"/>
</dbReference>
<keyword evidence="6" id="KW-0676">Redox-active center</keyword>
<dbReference type="PROSITE" id="PS00194">
    <property type="entry name" value="THIOREDOXIN_1"/>
    <property type="match status" value="2"/>
</dbReference>
<dbReference type="InterPro" id="IPR017937">
    <property type="entry name" value="Thioredoxin_CS"/>
</dbReference>
<comment type="subcellular location">
    <subcellularLocation>
        <location evidence="2">Endoplasmic reticulum lumen</location>
    </subcellularLocation>
</comment>
<comment type="caution">
    <text evidence="8">The sequence shown here is derived from an EMBL/GenBank/DDBJ whole genome shotgun (WGS) entry which is preliminary data.</text>
</comment>
<dbReference type="PROSITE" id="PS51352">
    <property type="entry name" value="THIOREDOXIN_2"/>
    <property type="match status" value="2"/>
</dbReference>
<accession>A0A976IB87</accession>
<dbReference type="InterPro" id="IPR036249">
    <property type="entry name" value="Thioredoxin-like_sf"/>
</dbReference>
<evidence type="ECO:0000259" key="7">
    <source>
        <dbReference type="PROSITE" id="PS51352"/>
    </source>
</evidence>
<dbReference type="Proteomes" id="UP000294530">
    <property type="component" value="Unassembled WGS sequence"/>
</dbReference>
<dbReference type="SUPFAM" id="SSF52833">
    <property type="entry name" value="Thioredoxin-like"/>
    <property type="match status" value="3"/>
</dbReference>
<organism evidence="8 9">
    <name type="scientific">Bremia lactucae</name>
    <name type="common">Lettuce downy mildew</name>
    <dbReference type="NCBI Taxonomy" id="4779"/>
    <lineage>
        <taxon>Eukaryota</taxon>
        <taxon>Sar</taxon>
        <taxon>Stramenopiles</taxon>
        <taxon>Oomycota</taxon>
        <taxon>Peronosporomycetes</taxon>
        <taxon>Peronosporales</taxon>
        <taxon>Peronosporaceae</taxon>
        <taxon>Bremia</taxon>
    </lineage>
</organism>
<evidence type="ECO:0000256" key="2">
    <source>
        <dbReference type="ARBA" id="ARBA00004319"/>
    </source>
</evidence>
<evidence type="ECO:0000313" key="8">
    <source>
        <dbReference type="EMBL" id="TDH65249.1"/>
    </source>
</evidence>
<dbReference type="PANTHER" id="PTHR45815:SF3">
    <property type="entry name" value="PROTEIN DISULFIDE-ISOMERASE A6"/>
    <property type="match status" value="1"/>
</dbReference>
<dbReference type="GO" id="GO:0034976">
    <property type="term" value="P:response to endoplasmic reticulum stress"/>
    <property type="evidence" value="ECO:0007669"/>
    <property type="project" value="TreeGrafter"/>
</dbReference>
<sequence length="426" mass="47370">MYSSDEDVKLLDAETFREEVLADSGVWIVEFYAAWCGHCKEFAPEFEKAAKALKGVVNVAAIDCEEHEEFVNEFAVRGFPTIKIFGENKSQPVHFNGERTAKGIVDAALTITRRIVKARLLDGTEQKKQKPKAEPKKASRSVRSSVITLTDETFDEKVLNSGNIWLVEFYAPWCGHCKALAPEWEQAASNLKGFVKVAAIEGTANEQKPAEYGIEGFPTIKLFGPNAMGPEDTATYEGERLASDITEYGLAAFDALGGNFQIKELGSASDVVDLCEGKSSCVISILPHITEGGKKARENHLNTLQEAAKLVRGKPFRFGWMQGGEQLEFENRFELTFGYPSLVAINLERKRYVVQRGAFTAETIGQFLERVIQGRESTVSFDLMPEITTTEPWDGKDIILDEIEDDDEDDDIMNEILSNVAGRDEL</sequence>
<gene>
    <name evidence="8" type="ORF">CCR75_009048</name>
</gene>
<dbReference type="InterPro" id="IPR013766">
    <property type="entry name" value="Thioredoxin_domain"/>
</dbReference>
<protein>
    <recommendedName>
        <fullName evidence="3">protein disulfide-isomerase</fullName>
        <ecNumber evidence="3">5.3.4.1</ecNumber>
    </recommendedName>
</protein>
<dbReference type="GO" id="GO:0005788">
    <property type="term" value="C:endoplasmic reticulum lumen"/>
    <property type="evidence" value="ECO:0007669"/>
    <property type="project" value="UniProtKB-SubCell"/>
</dbReference>
<reference evidence="8 9" key="1">
    <citation type="journal article" date="2021" name="Genome Biol.">
        <title>AFLAP: assembly-free linkage analysis pipeline using k-mers from genome sequencing data.</title>
        <authorList>
            <person name="Fletcher K."/>
            <person name="Zhang L."/>
            <person name="Gil J."/>
            <person name="Han R."/>
            <person name="Cavanaugh K."/>
            <person name="Michelmore R."/>
        </authorList>
    </citation>
    <scope>NUCLEOTIDE SEQUENCE [LARGE SCALE GENOMIC DNA]</scope>
    <source>
        <strain evidence="8 9">SF5</strain>
    </source>
</reference>
<evidence type="ECO:0000256" key="5">
    <source>
        <dbReference type="ARBA" id="ARBA00023235"/>
    </source>
</evidence>
<dbReference type="CDD" id="cd03001">
    <property type="entry name" value="PDI_a_P5"/>
    <property type="match status" value="1"/>
</dbReference>
<dbReference type="InterPro" id="IPR057305">
    <property type="entry name" value="Thioredox_PDIA6_C"/>
</dbReference>
<dbReference type="GeneID" id="94352765"/>
<feature type="domain" description="Thioredoxin" evidence="7">
    <location>
        <begin position="127"/>
        <end position="258"/>
    </location>
</feature>
<dbReference type="AlphaFoldDB" id="A0A976IB87"/>
<dbReference type="Pfam" id="PF24541">
    <property type="entry name" value="Thioredox_PDIA6_C"/>
    <property type="match status" value="1"/>
</dbReference>
<dbReference type="EC" id="5.3.4.1" evidence="3"/>
<dbReference type="PANTHER" id="PTHR45815">
    <property type="entry name" value="PROTEIN DISULFIDE-ISOMERASE A6"/>
    <property type="match status" value="1"/>
</dbReference>
<dbReference type="OrthoDB" id="2121326at2759"/>
<dbReference type="GO" id="GO:0015035">
    <property type="term" value="F:protein-disulfide reductase activity"/>
    <property type="evidence" value="ECO:0007669"/>
    <property type="project" value="TreeGrafter"/>
</dbReference>
<proteinExistence type="predicted"/>